<dbReference type="Gene3D" id="3.40.50.150">
    <property type="entry name" value="Vaccinia Virus protein VP39"/>
    <property type="match status" value="1"/>
</dbReference>
<keyword evidence="1" id="KW-0489">Methyltransferase</keyword>
<dbReference type="RefSeq" id="WP_345028041.1">
    <property type="nucleotide sequence ID" value="NZ_BAABEY010000018.1"/>
</dbReference>
<evidence type="ECO:0000313" key="2">
    <source>
        <dbReference type="Proteomes" id="UP001501508"/>
    </source>
</evidence>
<name>A0ABP8LVY1_9BACT</name>
<reference evidence="2" key="1">
    <citation type="journal article" date="2019" name="Int. J. Syst. Evol. Microbiol.">
        <title>The Global Catalogue of Microorganisms (GCM) 10K type strain sequencing project: providing services to taxonomists for standard genome sequencing and annotation.</title>
        <authorList>
            <consortium name="The Broad Institute Genomics Platform"/>
            <consortium name="The Broad Institute Genome Sequencing Center for Infectious Disease"/>
            <person name="Wu L."/>
            <person name="Ma J."/>
        </authorList>
    </citation>
    <scope>NUCLEOTIDE SEQUENCE [LARGE SCALE GENOMIC DNA]</scope>
    <source>
        <strain evidence="2">JCM 31920</strain>
    </source>
</reference>
<dbReference type="GO" id="GO:0008168">
    <property type="term" value="F:methyltransferase activity"/>
    <property type="evidence" value="ECO:0007669"/>
    <property type="project" value="UniProtKB-KW"/>
</dbReference>
<gene>
    <name evidence="1" type="ORF">GCM10023091_17310</name>
</gene>
<dbReference type="SUPFAM" id="SSF53335">
    <property type="entry name" value="S-adenosyl-L-methionine-dependent methyltransferases"/>
    <property type="match status" value="1"/>
</dbReference>
<keyword evidence="2" id="KW-1185">Reference proteome</keyword>
<proteinExistence type="predicted"/>
<dbReference type="Proteomes" id="UP001501508">
    <property type="component" value="Unassembled WGS sequence"/>
</dbReference>
<dbReference type="GO" id="GO:0032259">
    <property type="term" value="P:methylation"/>
    <property type="evidence" value="ECO:0007669"/>
    <property type="project" value="UniProtKB-KW"/>
</dbReference>
<accession>A0ABP8LVY1</accession>
<sequence length="258" mass="29504">MILPYLKYFFRAGNEHSIHSPFVYELYRDVIRNRSGSRTGFDDLELLRKQLRRNHTEIEVLDLGAGSRIDKSNKRRISQIAKNAEKPVRFGELFYRLAGHFAPRTVVELGTSLGLTTLYFSKAIPGGHILTFEGCPATSAIASENFKAAGAKNIEIVTGNIDETLPHVVKNIGANLDMVYFDANHRYEPTVRYFQTCLPQAGNESVFIFDDIYWSEEMTAAWDEIKKHPAVTVTLDLFWIGLVFFRKEQAKEDFVLRF</sequence>
<dbReference type="PANTHER" id="PTHR43836:SF2">
    <property type="entry name" value="CATECHOL O-METHYLTRANSFERASE 1-RELATED"/>
    <property type="match status" value="1"/>
</dbReference>
<dbReference type="EMBL" id="BAABEY010000018">
    <property type="protein sequence ID" value="GAA4437714.1"/>
    <property type="molecule type" value="Genomic_DNA"/>
</dbReference>
<dbReference type="InterPro" id="IPR029063">
    <property type="entry name" value="SAM-dependent_MTases_sf"/>
</dbReference>
<dbReference type="PANTHER" id="PTHR43836">
    <property type="entry name" value="CATECHOL O-METHYLTRANSFERASE 1-RELATED"/>
    <property type="match status" value="1"/>
</dbReference>
<keyword evidence="1" id="KW-0808">Transferase</keyword>
<dbReference type="Pfam" id="PF13578">
    <property type="entry name" value="Methyltransf_24"/>
    <property type="match status" value="1"/>
</dbReference>
<organism evidence="1 2">
    <name type="scientific">Ravibacter arvi</name>
    <dbReference type="NCBI Taxonomy" id="2051041"/>
    <lineage>
        <taxon>Bacteria</taxon>
        <taxon>Pseudomonadati</taxon>
        <taxon>Bacteroidota</taxon>
        <taxon>Cytophagia</taxon>
        <taxon>Cytophagales</taxon>
        <taxon>Spirosomataceae</taxon>
        <taxon>Ravibacter</taxon>
    </lineage>
</organism>
<protein>
    <submittedName>
        <fullName evidence="1">Class I SAM-dependent methyltransferase</fullName>
    </submittedName>
</protein>
<comment type="caution">
    <text evidence="1">The sequence shown here is derived from an EMBL/GenBank/DDBJ whole genome shotgun (WGS) entry which is preliminary data.</text>
</comment>
<evidence type="ECO:0000313" key="1">
    <source>
        <dbReference type="EMBL" id="GAA4437714.1"/>
    </source>
</evidence>